<dbReference type="RefSeq" id="WP_098763418.1">
    <property type="nucleotide sequence ID" value="NZ_NUIL01000003.1"/>
</dbReference>
<comment type="caution">
    <text evidence="2">The sequence shown here is derived from an EMBL/GenBank/DDBJ whole genome shotgun (WGS) entry which is preliminary data.</text>
</comment>
<accession>A0A2B9QF37</accession>
<proteinExistence type="predicted"/>
<dbReference type="InterPro" id="IPR001296">
    <property type="entry name" value="Glyco_trans_1"/>
</dbReference>
<dbReference type="SUPFAM" id="SSF53756">
    <property type="entry name" value="UDP-Glycosyltransferase/glycogen phosphorylase"/>
    <property type="match status" value="1"/>
</dbReference>
<protein>
    <submittedName>
        <fullName evidence="2">Glycosyl transferase</fullName>
    </submittedName>
</protein>
<dbReference type="AlphaFoldDB" id="A0A2B9QF37"/>
<organism evidence="2 3">
    <name type="scientific">Bacillus cereus</name>
    <dbReference type="NCBI Taxonomy" id="1396"/>
    <lineage>
        <taxon>Bacteria</taxon>
        <taxon>Bacillati</taxon>
        <taxon>Bacillota</taxon>
        <taxon>Bacilli</taxon>
        <taxon>Bacillales</taxon>
        <taxon>Bacillaceae</taxon>
        <taxon>Bacillus</taxon>
        <taxon>Bacillus cereus group</taxon>
    </lineage>
</organism>
<dbReference type="Proteomes" id="UP000223777">
    <property type="component" value="Unassembled WGS sequence"/>
</dbReference>
<evidence type="ECO:0000313" key="3">
    <source>
        <dbReference type="Proteomes" id="UP000223777"/>
    </source>
</evidence>
<keyword evidence="2" id="KW-0808">Transferase</keyword>
<dbReference type="PANTHER" id="PTHR12526:SF630">
    <property type="entry name" value="GLYCOSYLTRANSFERASE"/>
    <property type="match status" value="1"/>
</dbReference>
<dbReference type="Gene3D" id="3.40.50.2000">
    <property type="entry name" value="Glycogen Phosphorylase B"/>
    <property type="match status" value="2"/>
</dbReference>
<dbReference type="Pfam" id="PF00534">
    <property type="entry name" value="Glycos_transf_1"/>
    <property type="match status" value="1"/>
</dbReference>
<feature type="domain" description="Glycosyl transferase family 1" evidence="1">
    <location>
        <begin position="229"/>
        <end position="376"/>
    </location>
</feature>
<evidence type="ECO:0000259" key="1">
    <source>
        <dbReference type="Pfam" id="PF00534"/>
    </source>
</evidence>
<dbReference type="GO" id="GO:0016757">
    <property type="term" value="F:glycosyltransferase activity"/>
    <property type="evidence" value="ECO:0007669"/>
    <property type="project" value="InterPro"/>
</dbReference>
<dbReference type="PANTHER" id="PTHR12526">
    <property type="entry name" value="GLYCOSYLTRANSFERASE"/>
    <property type="match status" value="1"/>
</dbReference>
<gene>
    <name evidence="2" type="ORF">CN984_04710</name>
</gene>
<reference evidence="2 3" key="1">
    <citation type="submission" date="2017-09" db="EMBL/GenBank/DDBJ databases">
        <title>Large-scale bioinformatics analysis of Bacillus genomes uncovers conserved roles of natural products in bacterial physiology.</title>
        <authorList>
            <consortium name="Agbiome Team Llc"/>
            <person name="Bleich R.M."/>
            <person name="Grubbs K.J."/>
            <person name="Santa Maria K.C."/>
            <person name="Allen S.E."/>
            <person name="Farag S."/>
            <person name="Shank E.A."/>
            <person name="Bowers A."/>
        </authorList>
    </citation>
    <scope>NUCLEOTIDE SEQUENCE [LARGE SCALE GENOMIC DNA]</scope>
    <source>
        <strain evidence="2 3">AFS050027</strain>
    </source>
</reference>
<name>A0A2B9QF37_BACCE</name>
<sequence>MKKKIVFMVITMNIGGTEKALLNMIAEIPKGKYDITILMLEEQGGFLDCIPDGVRVKYVENYKDIKAMLNHPPQETIRRLVKNRKWLKAFNVTFFYLLSKITKDKGVFFNYLLRDWHRFETKYDIAVAYAGPMDFISYFVVNKITAVKKIQWIHFDITKIGFDRYFAAKVYRKFNHIMVVSKEGKSKFIHMFPALKEKTDTFLNITSPELVVKSANNGKGFEDGFTGIRILTVGRLSKEKGQDLTISVLAKLKASGYNVRWYSIGEGSARTEYEKRIKEYHLEKDYILLGANPNPYPFMKQCDIYVQSSRHEGYCITLAEARCFNNPIISTSFTGASEQIIHNQTGIIVNFDEKQLYEAIKKILEDERIKRRIKKNLLDKSIETTQEMKKLYKIVDSINN</sequence>
<evidence type="ECO:0000313" key="2">
    <source>
        <dbReference type="EMBL" id="PGO33394.1"/>
    </source>
</evidence>
<dbReference type="CDD" id="cd03811">
    <property type="entry name" value="GT4_GT28_WabH-like"/>
    <property type="match status" value="1"/>
</dbReference>
<dbReference type="EMBL" id="NUIL01000003">
    <property type="protein sequence ID" value="PGO33394.1"/>
    <property type="molecule type" value="Genomic_DNA"/>
</dbReference>